<proteinExistence type="inferred from homology"/>
<accession>A0A317KLF8</accession>
<evidence type="ECO:0000259" key="2">
    <source>
        <dbReference type="Pfam" id="PF00582"/>
    </source>
</evidence>
<dbReference type="SUPFAM" id="SSF52402">
    <property type="entry name" value="Adenine nucleotide alpha hydrolases-like"/>
    <property type="match status" value="1"/>
</dbReference>
<organism evidence="3 4">
    <name type="scientific">Micromonospora globispora</name>
    <dbReference type="NCBI Taxonomy" id="1450148"/>
    <lineage>
        <taxon>Bacteria</taxon>
        <taxon>Bacillati</taxon>
        <taxon>Actinomycetota</taxon>
        <taxon>Actinomycetes</taxon>
        <taxon>Micromonosporales</taxon>
        <taxon>Micromonosporaceae</taxon>
        <taxon>Micromonospora</taxon>
    </lineage>
</organism>
<dbReference type="InterPro" id="IPR014729">
    <property type="entry name" value="Rossmann-like_a/b/a_fold"/>
</dbReference>
<reference evidence="4" key="1">
    <citation type="submission" date="2018-05" db="EMBL/GenBank/DDBJ databases">
        <title>Micromonospora globispora sp. nov. and Micromonospora rugosa sp. nov., isolated from marine sediment.</title>
        <authorList>
            <person name="Carro L."/>
            <person name="Aysel V."/>
            <person name="Cetin D."/>
            <person name="Igual J.M."/>
            <person name="Klenk H.-P."/>
            <person name="Trujillo M.E."/>
            <person name="Sahin N."/>
        </authorList>
    </citation>
    <scope>NUCLEOTIDE SEQUENCE [LARGE SCALE GENOMIC DNA]</scope>
    <source>
        <strain evidence="4">S2904</strain>
    </source>
</reference>
<protein>
    <submittedName>
        <fullName evidence="3">Universal stress protein UspA</fullName>
    </submittedName>
</protein>
<dbReference type="PRINTS" id="PR01438">
    <property type="entry name" value="UNVRSLSTRESS"/>
</dbReference>
<dbReference type="EMBL" id="QGSV01000061">
    <property type="protein sequence ID" value="PWU52666.1"/>
    <property type="molecule type" value="Genomic_DNA"/>
</dbReference>
<dbReference type="Gene3D" id="3.40.50.620">
    <property type="entry name" value="HUPs"/>
    <property type="match status" value="1"/>
</dbReference>
<name>A0A317KLF8_9ACTN</name>
<sequence length="164" mass="16889">MNQVAEHDRRIVVGVDGSPGSRAALRWAVTQAELTDARVEAVSAWQDPAVYGFAYGWSPAVFEDVSVAAVTEKILAESVADEAGDAAPVPVLTRVLHGHPAQVLLDAAGGAQLLVVGSRGHGAFAGMLLGSVSQHCVQHASCPVVVVPPAERTPEPAGRRSGGV</sequence>
<dbReference type="InterPro" id="IPR006015">
    <property type="entry name" value="Universal_stress_UspA"/>
</dbReference>
<keyword evidence="4" id="KW-1185">Reference proteome</keyword>
<dbReference type="AlphaFoldDB" id="A0A317KLF8"/>
<dbReference type="Pfam" id="PF00582">
    <property type="entry name" value="Usp"/>
    <property type="match status" value="1"/>
</dbReference>
<evidence type="ECO:0000313" key="4">
    <source>
        <dbReference type="Proteomes" id="UP000245683"/>
    </source>
</evidence>
<comment type="similarity">
    <text evidence="1">Belongs to the universal stress protein A family.</text>
</comment>
<dbReference type="PANTHER" id="PTHR31964">
    <property type="entry name" value="ADENINE NUCLEOTIDE ALPHA HYDROLASES-LIKE SUPERFAMILY PROTEIN"/>
    <property type="match status" value="1"/>
</dbReference>
<dbReference type="InterPro" id="IPR006016">
    <property type="entry name" value="UspA"/>
</dbReference>
<dbReference type="PANTHER" id="PTHR31964:SF113">
    <property type="entry name" value="USPA DOMAIN-CONTAINING PROTEIN"/>
    <property type="match status" value="1"/>
</dbReference>
<evidence type="ECO:0000313" key="3">
    <source>
        <dbReference type="EMBL" id="PWU52666.1"/>
    </source>
</evidence>
<dbReference type="Proteomes" id="UP000245683">
    <property type="component" value="Unassembled WGS sequence"/>
</dbReference>
<dbReference type="CDD" id="cd23659">
    <property type="entry name" value="USP_At3g01520-like"/>
    <property type="match status" value="1"/>
</dbReference>
<dbReference type="OrthoDB" id="6174426at2"/>
<gene>
    <name evidence="3" type="ORF">DLJ46_02620</name>
</gene>
<evidence type="ECO:0000256" key="1">
    <source>
        <dbReference type="ARBA" id="ARBA00008791"/>
    </source>
</evidence>
<dbReference type="RefSeq" id="WP_109943061.1">
    <property type="nucleotide sequence ID" value="NZ_QGSU01000398.1"/>
</dbReference>
<comment type="caution">
    <text evidence="3">The sequence shown here is derived from an EMBL/GenBank/DDBJ whole genome shotgun (WGS) entry which is preliminary data.</text>
</comment>
<feature type="domain" description="UspA" evidence="2">
    <location>
        <begin position="9"/>
        <end position="148"/>
    </location>
</feature>